<dbReference type="EMBL" id="JBHRSM010000054">
    <property type="protein sequence ID" value="MFC3088642.1"/>
    <property type="molecule type" value="Genomic_DNA"/>
</dbReference>
<dbReference type="EC" id="2.7.1.81" evidence="7"/>
<dbReference type="Proteomes" id="UP001595445">
    <property type="component" value="Unassembled WGS sequence"/>
</dbReference>
<dbReference type="InterPro" id="IPR002575">
    <property type="entry name" value="Aminoglycoside_PTrfase"/>
</dbReference>
<keyword evidence="4" id="KW-0418">Kinase</keyword>
<evidence type="ECO:0000259" key="10">
    <source>
        <dbReference type="Pfam" id="PF01636"/>
    </source>
</evidence>
<dbReference type="InterPro" id="IPR011009">
    <property type="entry name" value="Kinase-like_dom_sf"/>
</dbReference>
<evidence type="ECO:0000256" key="2">
    <source>
        <dbReference type="ARBA" id="ARBA00022490"/>
    </source>
</evidence>
<evidence type="ECO:0000256" key="5">
    <source>
        <dbReference type="ARBA" id="ARBA00036820"/>
    </source>
</evidence>
<evidence type="ECO:0000256" key="6">
    <source>
        <dbReference type="ARBA" id="ARBA00037368"/>
    </source>
</evidence>
<accession>A0ABV7DZS2</accession>
<evidence type="ECO:0000256" key="7">
    <source>
        <dbReference type="ARBA" id="ARBA00038873"/>
    </source>
</evidence>
<comment type="function">
    <text evidence="6">Catalyzes the GTP-dependent phosphorylation of 5-hydroxy-L-lysine.</text>
</comment>
<sequence>MPESIAEAASATLGETLESPPPLIDETAAAELVRRHYGLATEARTIACERDANFQMTAEDGRNFTLKVSNPGEPAVNTNFQTEAILWLERVDPGLPVPKVVRALDEQSEFPLRMADGRTSIVRMLTWLDGVPVVRVGVSAALRRDMGRTLARLGAALRDFDHPGASHDIQWDIKHAGRLRPLLVSLPDNALRRQLLAELDHFDAVVQPVLAGLRQQVVHNDLNHHNVLLDPHNPDRVSGVLDFGDMVKTPLVADLGVAASYMTHQEDGALRCVSEMVAAYHAVVPLTHQEIGLLRDLTVARLVTSIAITEWRAARYPQNADYILRNNGPARIGMERFATLPREDVTAALLRACNME</sequence>
<keyword evidence="3" id="KW-0808">Transferase</keyword>
<evidence type="ECO:0000256" key="4">
    <source>
        <dbReference type="ARBA" id="ARBA00022777"/>
    </source>
</evidence>
<reference evidence="12" key="1">
    <citation type="journal article" date="2019" name="Int. J. Syst. Evol. Microbiol.">
        <title>The Global Catalogue of Microorganisms (GCM) 10K type strain sequencing project: providing services to taxonomists for standard genome sequencing and annotation.</title>
        <authorList>
            <consortium name="The Broad Institute Genomics Platform"/>
            <consortium name="The Broad Institute Genome Sequencing Center for Infectious Disease"/>
            <person name="Wu L."/>
            <person name="Ma J."/>
        </authorList>
    </citation>
    <scope>NUCLEOTIDE SEQUENCE [LARGE SCALE GENOMIC DNA]</scope>
    <source>
        <strain evidence="12">KCTC 62102</strain>
    </source>
</reference>
<organism evidence="11 12">
    <name type="scientific">Tabrizicola soli</name>
    <dbReference type="NCBI Taxonomy" id="2185115"/>
    <lineage>
        <taxon>Bacteria</taxon>
        <taxon>Pseudomonadati</taxon>
        <taxon>Pseudomonadota</taxon>
        <taxon>Alphaproteobacteria</taxon>
        <taxon>Rhodobacterales</taxon>
        <taxon>Paracoccaceae</taxon>
        <taxon>Tabrizicola</taxon>
    </lineage>
</organism>
<dbReference type="RefSeq" id="WP_197643851.1">
    <property type="nucleotide sequence ID" value="NZ_JAEACP010000010.1"/>
</dbReference>
<dbReference type="SUPFAM" id="SSF56112">
    <property type="entry name" value="Protein kinase-like (PK-like)"/>
    <property type="match status" value="1"/>
</dbReference>
<feature type="domain" description="Aminoglycoside phosphotransferase" evidence="10">
    <location>
        <begin position="52"/>
        <end position="271"/>
    </location>
</feature>
<dbReference type="InterPro" id="IPR050249">
    <property type="entry name" value="Pseudomonas-type_ThrB"/>
</dbReference>
<proteinExistence type="predicted"/>
<evidence type="ECO:0000256" key="8">
    <source>
        <dbReference type="ARBA" id="ARBA00040505"/>
    </source>
</evidence>
<evidence type="ECO:0000256" key="1">
    <source>
        <dbReference type="ARBA" id="ARBA00004496"/>
    </source>
</evidence>
<evidence type="ECO:0000256" key="3">
    <source>
        <dbReference type="ARBA" id="ARBA00022679"/>
    </source>
</evidence>
<protein>
    <recommendedName>
        <fullName evidence="8">Hydroxylysine kinase</fullName>
        <ecNumber evidence="7">2.7.1.81</ecNumber>
    </recommendedName>
</protein>
<dbReference type="PANTHER" id="PTHR21064:SF1">
    <property type="entry name" value="HYDROXYLYSINE KINASE"/>
    <property type="match status" value="1"/>
</dbReference>
<dbReference type="Pfam" id="PF01636">
    <property type="entry name" value="APH"/>
    <property type="match status" value="1"/>
</dbReference>
<dbReference type="Gene3D" id="3.90.1200.10">
    <property type="match status" value="1"/>
</dbReference>
<evidence type="ECO:0000256" key="9">
    <source>
        <dbReference type="SAM" id="MobiDB-lite"/>
    </source>
</evidence>
<comment type="subcellular location">
    <subcellularLocation>
        <location evidence="1">Cytoplasm</location>
    </subcellularLocation>
</comment>
<keyword evidence="2" id="KW-0963">Cytoplasm</keyword>
<name>A0ABV7DZS2_9RHOB</name>
<dbReference type="PANTHER" id="PTHR21064">
    <property type="entry name" value="AMINOGLYCOSIDE PHOSPHOTRANSFERASE DOMAIN-CONTAINING PROTEIN-RELATED"/>
    <property type="match status" value="1"/>
</dbReference>
<keyword evidence="12" id="KW-1185">Reference proteome</keyword>
<feature type="region of interest" description="Disordered" evidence="9">
    <location>
        <begin position="1"/>
        <end position="22"/>
    </location>
</feature>
<comment type="catalytic activity">
    <reaction evidence="5">
        <text>(5R)-5-hydroxy-L-lysine + GTP = (5R)-5-phosphooxy-L-lysine + GDP + H(+)</text>
        <dbReference type="Rhea" id="RHEA:19049"/>
        <dbReference type="ChEBI" id="CHEBI:15378"/>
        <dbReference type="ChEBI" id="CHEBI:37565"/>
        <dbReference type="ChEBI" id="CHEBI:57882"/>
        <dbReference type="ChEBI" id="CHEBI:58189"/>
        <dbReference type="ChEBI" id="CHEBI:58357"/>
        <dbReference type="EC" id="2.7.1.81"/>
    </reaction>
</comment>
<evidence type="ECO:0000313" key="12">
    <source>
        <dbReference type="Proteomes" id="UP001595445"/>
    </source>
</evidence>
<evidence type="ECO:0000313" key="11">
    <source>
        <dbReference type="EMBL" id="MFC3088642.1"/>
    </source>
</evidence>
<gene>
    <name evidence="11" type="ORF">ACFOD6_21590</name>
</gene>
<comment type="caution">
    <text evidence="11">The sequence shown here is derived from an EMBL/GenBank/DDBJ whole genome shotgun (WGS) entry which is preliminary data.</text>
</comment>